<dbReference type="STRING" id="1121390.SAMN02746041_00831"/>
<dbReference type="InterPro" id="IPR003961">
    <property type="entry name" value="FN3_dom"/>
</dbReference>
<dbReference type="Gene3D" id="2.60.40.10">
    <property type="entry name" value="Immunoglobulins"/>
    <property type="match status" value="2"/>
</dbReference>
<dbReference type="CDD" id="cd00063">
    <property type="entry name" value="FN3"/>
    <property type="match status" value="1"/>
</dbReference>
<sequence>MKRLSHPARKAYTFAALCLAMIMTLSACGKKTPPKPLSPEAPACVTKIEADVEGRTVQLRWEIPERIRGATPGDYTFVVQREITEQTDAQCAECPPVDTVPVVRIDPAATGPWKVEGHTITWKDSLSEDVPALRYWVGILGPNDSLVSLSPPVRILMGHAPPAVSRLQATTEPRGIFLHWDIASSQKAPSDAASHSLRIERRMKDGSWAPLTEETSPGNGFLDTKVVPEKTYEYRVRPFRTLLDARIWGPWAESGPVRAPRKITPPPPESVWAIPTEQALEVYWTESLVPVRGYHVYRKDDKGITRLTVQPVAAPPYVDTQAKANHVYFYAVSAVSVDAPYREGLLSRWFEVRNVRFK</sequence>
<dbReference type="Proteomes" id="UP000192783">
    <property type="component" value="Unassembled WGS sequence"/>
</dbReference>
<dbReference type="AlphaFoldDB" id="A0A1W1X831"/>
<evidence type="ECO:0000313" key="4">
    <source>
        <dbReference type="Proteomes" id="UP000192783"/>
    </source>
</evidence>
<feature type="chain" id="PRO_5012258331" description="Fibronectin type-III domain-containing protein" evidence="1">
    <location>
        <begin position="28"/>
        <end position="358"/>
    </location>
</feature>
<dbReference type="PROSITE" id="PS50853">
    <property type="entry name" value="FN3"/>
    <property type="match status" value="1"/>
</dbReference>
<dbReference type="SUPFAM" id="SSF49265">
    <property type="entry name" value="Fibronectin type III"/>
    <property type="match status" value="2"/>
</dbReference>
<dbReference type="EMBL" id="FWXF01000003">
    <property type="protein sequence ID" value="SMC20135.1"/>
    <property type="molecule type" value="Genomic_DNA"/>
</dbReference>
<dbReference type="RefSeq" id="WP_084056572.1">
    <property type="nucleotide sequence ID" value="NZ_FWXF01000003.1"/>
</dbReference>
<keyword evidence="4" id="KW-1185">Reference proteome</keyword>
<gene>
    <name evidence="3" type="ORF">SAMN02746041_00831</name>
</gene>
<evidence type="ECO:0000259" key="2">
    <source>
        <dbReference type="PROSITE" id="PS50853"/>
    </source>
</evidence>
<reference evidence="3 4" key="1">
    <citation type="submission" date="2017-04" db="EMBL/GenBank/DDBJ databases">
        <authorList>
            <person name="Afonso C.L."/>
            <person name="Miller P.J."/>
            <person name="Scott M.A."/>
            <person name="Spackman E."/>
            <person name="Goraichik I."/>
            <person name="Dimitrov K.M."/>
            <person name="Suarez D.L."/>
            <person name="Swayne D.E."/>
        </authorList>
    </citation>
    <scope>NUCLEOTIDE SEQUENCE [LARGE SCALE GENOMIC DNA]</scope>
    <source>
        <strain evidence="3 4">DSM 13146</strain>
    </source>
</reference>
<dbReference type="PROSITE" id="PS51257">
    <property type="entry name" value="PROKAR_LIPOPROTEIN"/>
    <property type="match status" value="1"/>
</dbReference>
<name>A0A1W1X831_9BACT</name>
<dbReference type="InterPro" id="IPR036116">
    <property type="entry name" value="FN3_sf"/>
</dbReference>
<keyword evidence="1" id="KW-0732">Signal</keyword>
<feature type="signal peptide" evidence="1">
    <location>
        <begin position="1"/>
        <end position="27"/>
    </location>
</feature>
<dbReference type="OrthoDB" id="5504156at2"/>
<protein>
    <recommendedName>
        <fullName evidence="2">Fibronectin type-III domain-containing protein</fullName>
    </recommendedName>
</protein>
<proteinExistence type="predicted"/>
<accession>A0A1W1X831</accession>
<evidence type="ECO:0000256" key="1">
    <source>
        <dbReference type="SAM" id="SignalP"/>
    </source>
</evidence>
<feature type="domain" description="Fibronectin type-III" evidence="2">
    <location>
        <begin position="161"/>
        <end position="267"/>
    </location>
</feature>
<evidence type="ECO:0000313" key="3">
    <source>
        <dbReference type="EMBL" id="SMC20135.1"/>
    </source>
</evidence>
<dbReference type="InterPro" id="IPR013783">
    <property type="entry name" value="Ig-like_fold"/>
</dbReference>
<organism evidence="3 4">
    <name type="scientific">Desulfacinum hydrothermale DSM 13146</name>
    <dbReference type="NCBI Taxonomy" id="1121390"/>
    <lineage>
        <taxon>Bacteria</taxon>
        <taxon>Pseudomonadati</taxon>
        <taxon>Thermodesulfobacteriota</taxon>
        <taxon>Syntrophobacteria</taxon>
        <taxon>Syntrophobacterales</taxon>
        <taxon>Syntrophobacteraceae</taxon>
        <taxon>Desulfacinum</taxon>
    </lineage>
</organism>